<evidence type="ECO:0000256" key="4">
    <source>
        <dbReference type="ARBA" id="ARBA00022656"/>
    </source>
</evidence>
<evidence type="ECO:0000313" key="8">
    <source>
        <dbReference type="EMBL" id="KIT16331.1"/>
    </source>
</evidence>
<dbReference type="AlphaFoldDB" id="A0A0D1EHL2"/>
<keyword evidence="5" id="KW-0677">Repeat</keyword>
<name>A0A0D1EHL2_9RHOB</name>
<dbReference type="GO" id="GO:0005509">
    <property type="term" value="F:calcium ion binding"/>
    <property type="evidence" value="ECO:0007669"/>
    <property type="project" value="InterPro"/>
</dbReference>
<keyword evidence="7" id="KW-0472">Membrane</keyword>
<organism evidence="8 9">
    <name type="scientific">Jannaschia aquimarina</name>
    <dbReference type="NCBI Taxonomy" id="935700"/>
    <lineage>
        <taxon>Bacteria</taxon>
        <taxon>Pseudomonadati</taxon>
        <taxon>Pseudomonadota</taxon>
        <taxon>Alphaproteobacteria</taxon>
        <taxon>Rhodobacterales</taxon>
        <taxon>Roseobacteraceae</taxon>
        <taxon>Jannaschia</taxon>
    </lineage>
</organism>
<proteinExistence type="predicted"/>
<dbReference type="InterPro" id="IPR001343">
    <property type="entry name" value="Hemolysn_Ca-bd"/>
</dbReference>
<gene>
    <name evidence="8" type="primary">hlyA_1</name>
    <name evidence="8" type="ORF">jaqu_19270</name>
</gene>
<dbReference type="GO" id="GO:0090729">
    <property type="term" value="F:toxin activity"/>
    <property type="evidence" value="ECO:0007669"/>
    <property type="project" value="UniProtKB-KW"/>
</dbReference>
<dbReference type="Pfam" id="PF00353">
    <property type="entry name" value="HemolysinCabind"/>
    <property type="match status" value="2"/>
</dbReference>
<dbReference type="GO" id="GO:0005576">
    <property type="term" value="C:extracellular region"/>
    <property type="evidence" value="ECO:0007669"/>
    <property type="project" value="UniProtKB-SubCell"/>
</dbReference>
<dbReference type="InterPro" id="IPR003995">
    <property type="entry name" value="RTX_toxin_determinant-A"/>
</dbReference>
<dbReference type="InterPro" id="IPR017853">
    <property type="entry name" value="GH"/>
</dbReference>
<dbReference type="Proteomes" id="UP000032232">
    <property type="component" value="Unassembled WGS sequence"/>
</dbReference>
<dbReference type="STRING" id="935700.jaqu_19270"/>
<evidence type="ECO:0000256" key="5">
    <source>
        <dbReference type="ARBA" id="ARBA00022737"/>
    </source>
</evidence>
<dbReference type="SUPFAM" id="SSF51445">
    <property type="entry name" value="(Trans)glycosidases"/>
    <property type="match status" value="1"/>
</dbReference>
<sequence length="768" mass="81596">MKLSIATHFSHGGAYSAKTADDLLRLIDDLGVQNVRDGLSWARVEASPGQYDFDAWREGYADTLADAGFDLTLTFMARNPLYDGGKTAHSAEGIAAFADYVAATLDRFPDIQRIAIGNEFNGLNDSFVSGPAASNDLTVRAEHQTRILKAVHDRLADDHPDVAIIGGAMHSTPTGYVSHLIEAGAMAYMDHLDIHPYGLDPSEAAQAFERLNAVLDEVPAEIRPTLVATEFGQSAVAGDPLSNADYLTKMAAVMSAAGFEMAAWYALLDEDRSGTPDMGLYQSRSEANDMVAGFRFVADLLDRAGRAVEVDLGAGLEAYRFEDGTMMVWGSAQAISIEGRDLAFLSADGRPIPRPERIDDSVVVVTGREIEISAGDGPGVLADSFYDFSLDPDGDTSWSYHAEKTARGKTGIIDLEVMDGQDRMADLWNPYLGGTHFRPFAVTAKTVRPADFNDYGTNERAVVERFTVEESGALDIVASYDLARSSTDGVVLELRLNGETIKAVKIDGRKVIALRDVTVEAGDELDFVVRDGGSDNGDVLTRHVRILEADPARSTESLVHEHSVTDIIDGNETPPPLESGEEDLDVVRGTPGGETLLGGAGDDTLVGGAGNDLLVAGAGDDALRGNEGDDRLEAGAGRDRLYGGQGQDVLVGGEGTARMKGEAGDDRLISGLGKDVMIGGEGADTFEFRELSGNDIIKDLDAEDGDVIDLGGLDLASADQVRIATAGTRTFLEVDQGDGWDMLTRLEGDVAGLPSGGAQAVENGLIVL</sequence>
<dbReference type="Gene3D" id="3.20.20.80">
    <property type="entry name" value="Glycosidases"/>
    <property type="match status" value="1"/>
</dbReference>
<evidence type="ECO:0000256" key="6">
    <source>
        <dbReference type="ARBA" id="ARBA00023026"/>
    </source>
</evidence>
<evidence type="ECO:0000256" key="2">
    <source>
        <dbReference type="ARBA" id="ARBA00004613"/>
    </source>
</evidence>
<dbReference type="PROSITE" id="PS00330">
    <property type="entry name" value="HEMOLYSIN_CALCIUM"/>
    <property type="match status" value="1"/>
</dbReference>
<keyword evidence="6" id="KW-0843">Virulence</keyword>
<evidence type="ECO:0000256" key="1">
    <source>
        <dbReference type="ARBA" id="ARBA00004370"/>
    </source>
</evidence>
<dbReference type="GO" id="GO:0016020">
    <property type="term" value="C:membrane"/>
    <property type="evidence" value="ECO:0007669"/>
    <property type="project" value="UniProtKB-SubCell"/>
</dbReference>
<dbReference type="InterPro" id="IPR050557">
    <property type="entry name" value="RTX_toxin/Mannuronan_C5-epim"/>
</dbReference>
<reference evidence="8 9" key="1">
    <citation type="submission" date="2015-02" db="EMBL/GenBank/DDBJ databases">
        <title>Genome Sequence of Jannaschia aquimarina DSM28248, a member of the Roseobacter clade.</title>
        <authorList>
            <person name="Voget S."/>
            <person name="Daniel R."/>
        </authorList>
    </citation>
    <scope>NUCLEOTIDE SEQUENCE [LARGE SCALE GENOMIC DNA]</scope>
    <source>
        <strain evidence="8 9">GSW-M26</strain>
    </source>
</reference>
<dbReference type="PATRIC" id="fig|935700.4.peg.1994"/>
<dbReference type="PRINTS" id="PR00313">
    <property type="entry name" value="CABNDNGRPT"/>
</dbReference>
<dbReference type="InterPro" id="IPR011049">
    <property type="entry name" value="Serralysin-like_metalloprot_C"/>
</dbReference>
<protein>
    <submittedName>
        <fullName evidence="8">HlyA_1 protein</fullName>
    </submittedName>
</protein>
<dbReference type="SUPFAM" id="SSF51120">
    <property type="entry name" value="beta-Roll"/>
    <property type="match status" value="2"/>
</dbReference>
<keyword evidence="9" id="KW-1185">Reference proteome</keyword>
<accession>A0A0D1EHL2</accession>
<evidence type="ECO:0000256" key="7">
    <source>
        <dbReference type="ARBA" id="ARBA00023136"/>
    </source>
</evidence>
<dbReference type="PANTHER" id="PTHR38340:SF1">
    <property type="entry name" value="S-LAYER PROTEIN"/>
    <property type="match status" value="1"/>
</dbReference>
<dbReference type="PANTHER" id="PTHR38340">
    <property type="entry name" value="S-LAYER PROTEIN"/>
    <property type="match status" value="1"/>
</dbReference>
<dbReference type="Gene3D" id="2.150.10.10">
    <property type="entry name" value="Serralysin-like metalloprotease, C-terminal"/>
    <property type="match status" value="2"/>
</dbReference>
<dbReference type="RefSeq" id="WP_052500892.1">
    <property type="nucleotide sequence ID" value="NZ_FZPF01000009.1"/>
</dbReference>
<comment type="subcellular location">
    <subcellularLocation>
        <location evidence="1">Membrane</location>
    </subcellularLocation>
    <subcellularLocation>
        <location evidence="2">Secreted</location>
    </subcellularLocation>
</comment>
<keyword evidence="4" id="KW-0800">Toxin</keyword>
<evidence type="ECO:0000313" key="9">
    <source>
        <dbReference type="Proteomes" id="UP000032232"/>
    </source>
</evidence>
<dbReference type="EMBL" id="JYFE01000036">
    <property type="protein sequence ID" value="KIT16331.1"/>
    <property type="molecule type" value="Genomic_DNA"/>
</dbReference>
<comment type="caution">
    <text evidence="8">The sequence shown here is derived from an EMBL/GenBank/DDBJ whole genome shotgun (WGS) entry which is preliminary data.</text>
</comment>
<dbReference type="PRINTS" id="PR01488">
    <property type="entry name" value="RTXTOXINA"/>
</dbReference>
<dbReference type="InterPro" id="IPR018511">
    <property type="entry name" value="Hemolysin-typ_Ca-bd_CS"/>
</dbReference>
<evidence type="ECO:0000256" key="3">
    <source>
        <dbReference type="ARBA" id="ARBA00022525"/>
    </source>
</evidence>
<keyword evidence="3" id="KW-0964">Secreted</keyword>